<dbReference type="AlphaFoldDB" id="A0AAD3ULP1"/>
<feature type="signal peptide" evidence="2">
    <location>
        <begin position="1"/>
        <end position="20"/>
    </location>
</feature>
<feature type="compositionally biased region" description="Polar residues" evidence="1">
    <location>
        <begin position="322"/>
        <end position="339"/>
    </location>
</feature>
<organism evidence="3 4">
    <name type="scientific">Klebsiella oxytoca</name>
    <dbReference type="NCBI Taxonomy" id="571"/>
    <lineage>
        <taxon>Bacteria</taxon>
        <taxon>Pseudomonadati</taxon>
        <taxon>Pseudomonadota</taxon>
        <taxon>Gammaproteobacteria</taxon>
        <taxon>Enterobacterales</taxon>
        <taxon>Enterobacteriaceae</taxon>
        <taxon>Klebsiella/Raoultella group</taxon>
        <taxon>Klebsiella</taxon>
    </lineage>
</organism>
<dbReference type="EMBL" id="DACXIC010000007">
    <property type="protein sequence ID" value="HAU4356301.1"/>
    <property type="molecule type" value="Genomic_DNA"/>
</dbReference>
<feature type="compositionally biased region" description="Polar residues" evidence="1">
    <location>
        <begin position="376"/>
        <end position="389"/>
    </location>
</feature>
<feature type="compositionally biased region" description="Basic and acidic residues" evidence="1">
    <location>
        <begin position="515"/>
        <end position="530"/>
    </location>
</feature>
<protein>
    <submittedName>
        <fullName evidence="3">DUF3300 domain-containing protein</fullName>
    </submittedName>
</protein>
<dbReference type="Proteomes" id="UP000868497">
    <property type="component" value="Unassembled WGS sequence"/>
</dbReference>
<reference evidence="3" key="2">
    <citation type="submission" date="2019-09" db="EMBL/GenBank/DDBJ databases">
        <authorList>
            <consortium name="NCBI Pathogen Detection Project"/>
        </authorList>
    </citation>
    <scope>NUCLEOTIDE SEQUENCE</scope>
    <source>
        <strain evidence="3">AUSMDU00005748</strain>
    </source>
</reference>
<feature type="region of interest" description="Disordered" evidence="1">
    <location>
        <begin position="184"/>
        <end position="204"/>
    </location>
</feature>
<dbReference type="InterPro" id="IPR021728">
    <property type="entry name" value="DUF3300"/>
</dbReference>
<comment type="caution">
    <text evidence="3">The sequence shown here is derived from an EMBL/GenBank/DDBJ whole genome shotgun (WGS) entry which is preliminary data.</text>
</comment>
<sequence length="530" mass="58110">MTLPFKPHVLALLCSAGLLAAAGTLYVKSREPQTAAEPPAVTQTAQATAAAQPVTTALTPAQIDQWVAPIALYPDNLLSQVLMASTYPGNVVQAVQWSQDHPTMKGDSAVQAVANQPWDPSVKSLVAFPALLALMGENPPWVENLGNAFLAQPQDVMDSVQRLRAIARQTGTLKSTPQQKIITATSSAAPATSTTTASRSSSAVTSSAPAPVIIKIESTDPNVVYVPAYNPSVVYGAWPDAAYPPVYLPPPPGEQFTNSFVKGFGFSLGVATTYALFSNIDWDDNDHHHDDDHHHHDDDHHGDYSHNGDNININVNNFNHITGQNLPGNHASWQHNPTWRGNIPYPNDNIAQQFHQTTVPGGLSATRHQPVDRNAQRQAAMTQLQQRTGPASAAGHSNAHAPYRDAQRQAASQQLHQLTQRNNYRGYDQAQAVNHSAVQPQHREALKTQIQTSTGQQQRREQLRTATPEQHQQKLNDLHVNALSGNDIRSPDWQLQRERGLQSRHISGLNSEQRSAVREHLSEHRELRHR</sequence>
<feature type="chain" id="PRO_5041934177" evidence="2">
    <location>
        <begin position="21"/>
        <end position="530"/>
    </location>
</feature>
<evidence type="ECO:0000256" key="2">
    <source>
        <dbReference type="SAM" id="SignalP"/>
    </source>
</evidence>
<reference evidence="3" key="1">
    <citation type="journal article" date="2018" name="Genome Biol.">
        <title>SKESA: strategic k-mer extension for scrupulous assemblies.</title>
        <authorList>
            <person name="Souvorov A."/>
            <person name="Agarwala R."/>
            <person name="Lipman D.J."/>
        </authorList>
    </citation>
    <scope>NUCLEOTIDE SEQUENCE</scope>
    <source>
        <strain evidence="3">AUSMDU00005748</strain>
    </source>
</reference>
<evidence type="ECO:0000256" key="1">
    <source>
        <dbReference type="SAM" id="MobiDB-lite"/>
    </source>
</evidence>
<feature type="region of interest" description="Disordered" evidence="1">
    <location>
        <begin position="360"/>
        <end position="415"/>
    </location>
</feature>
<dbReference type="PANTHER" id="PTHR40269">
    <property type="entry name" value="OUTER MEMBRANE PROTEIN-RELATED"/>
    <property type="match status" value="1"/>
</dbReference>
<feature type="region of interest" description="Disordered" evidence="1">
    <location>
        <begin position="322"/>
        <end position="348"/>
    </location>
</feature>
<keyword evidence="2" id="KW-0732">Signal</keyword>
<dbReference type="PANTHER" id="PTHR40269:SF1">
    <property type="entry name" value="OUTER MEMBRANE PROTEIN"/>
    <property type="match status" value="1"/>
</dbReference>
<feature type="compositionally biased region" description="Polar residues" evidence="1">
    <location>
        <begin position="504"/>
        <end position="514"/>
    </location>
</feature>
<evidence type="ECO:0000313" key="3">
    <source>
        <dbReference type="EMBL" id="HAU4356301.1"/>
    </source>
</evidence>
<accession>A0AAD3ULP1</accession>
<feature type="compositionally biased region" description="Polar residues" evidence="1">
    <location>
        <begin position="448"/>
        <end position="457"/>
    </location>
</feature>
<name>A0AAD3ULP1_KLEOX</name>
<feature type="region of interest" description="Disordered" evidence="1">
    <location>
        <begin position="499"/>
        <end position="530"/>
    </location>
</feature>
<evidence type="ECO:0000313" key="4">
    <source>
        <dbReference type="Proteomes" id="UP000868497"/>
    </source>
</evidence>
<feature type="region of interest" description="Disordered" evidence="1">
    <location>
        <begin position="433"/>
        <end position="473"/>
    </location>
</feature>
<dbReference type="RefSeq" id="WP_202860671.1">
    <property type="nucleotide sequence ID" value="NZ_CP089411.1"/>
</dbReference>
<gene>
    <name evidence="3" type="ORF">F6W21_08145</name>
</gene>
<proteinExistence type="predicted"/>
<dbReference type="Pfam" id="PF11737">
    <property type="entry name" value="DUF3300"/>
    <property type="match status" value="1"/>
</dbReference>